<keyword evidence="13" id="KW-0238">DNA-binding</keyword>
<dbReference type="InterPro" id="IPR036775">
    <property type="entry name" value="DNA_pol_Y-fam_lit_finger_sf"/>
</dbReference>
<dbReference type="InterPro" id="IPR043128">
    <property type="entry name" value="Rev_trsase/Diguanyl_cyclase"/>
</dbReference>
<dbReference type="EMBL" id="BMIS01000002">
    <property type="protein sequence ID" value="GGE61638.1"/>
    <property type="molecule type" value="Genomic_DNA"/>
</dbReference>
<evidence type="ECO:0000256" key="9">
    <source>
        <dbReference type="ARBA" id="ARBA00022932"/>
    </source>
</evidence>
<dbReference type="HAMAP" id="MF_01113">
    <property type="entry name" value="DNApol_IV"/>
    <property type="match status" value="1"/>
</dbReference>
<dbReference type="Pfam" id="PF00817">
    <property type="entry name" value="IMS"/>
    <property type="match status" value="1"/>
</dbReference>
<evidence type="ECO:0000256" key="3">
    <source>
        <dbReference type="ARBA" id="ARBA00022679"/>
    </source>
</evidence>
<comment type="subunit">
    <text evidence="13">Monomer.</text>
</comment>
<dbReference type="AlphaFoldDB" id="A0A917EP16"/>
<feature type="binding site" evidence="13">
    <location>
        <position position="115"/>
    </location>
    <ligand>
        <name>Mg(2+)</name>
        <dbReference type="ChEBI" id="CHEBI:18420"/>
    </ligand>
</feature>
<dbReference type="PANTHER" id="PTHR11076">
    <property type="entry name" value="DNA REPAIR POLYMERASE UMUC / TRANSFERASE FAMILY MEMBER"/>
    <property type="match status" value="1"/>
</dbReference>
<evidence type="ECO:0000256" key="10">
    <source>
        <dbReference type="ARBA" id="ARBA00023204"/>
    </source>
</evidence>
<dbReference type="GO" id="GO:0009432">
    <property type="term" value="P:SOS response"/>
    <property type="evidence" value="ECO:0007669"/>
    <property type="project" value="TreeGrafter"/>
</dbReference>
<organism evidence="15 16">
    <name type="scientific">Nesterenkonia cremea</name>
    <dbReference type="NCBI Taxonomy" id="1882340"/>
    <lineage>
        <taxon>Bacteria</taxon>
        <taxon>Bacillati</taxon>
        <taxon>Actinomycetota</taxon>
        <taxon>Actinomycetes</taxon>
        <taxon>Micrococcales</taxon>
        <taxon>Micrococcaceae</taxon>
        <taxon>Nesterenkonia</taxon>
    </lineage>
</organism>
<evidence type="ECO:0000256" key="13">
    <source>
        <dbReference type="HAMAP-Rule" id="MF_01113"/>
    </source>
</evidence>
<dbReference type="Gene3D" id="3.30.70.270">
    <property type="match status" value="1"/>
</dbReference>
<dbReference type="FunFam" id="3.30.1490.100:FF:000004">
    <property type="entry name" value="DNA polymerase IV"/>
    <property type="match status" value="1"/>
</dbReference>
<evidence type="ECO:0000256" key="4">
    <source>
        <dbReference type="ARBA" id="ARBA00022695"/>
    </source>
</evidence>
<dbReference type="GO" id="GO:0000287">
    <property type="term" value="F:magnesium ion binding"/>
    <property type="evidence" value="ECO:0007669"/>
    <property type="project" value="UniProtKB-UniRule"/>
</dbReference>
<dbReference type="NCBIfam" id="NF002677">
    <property type="entry name" value="PRK02406.1"/>
    <property type="match status" value="1"/>
</dbReference>
<comment type="caution">
    <text evidence="15">The sequence shown here is derived from an EMBL/GenBank/DDBJ whole genome shotgun (WGS) entry which is preliminary data.</text>
</comment>
<evidence type="ECO:0000256" key="11">
    <source>
        <dbReference type="ARBA" id="ARBA00025589"/>
    </source>
</evidence>
<name>A0A917EP16_9MICC</name>
<evidence type="ECO:0000256" key="8">
    <source>
        <dbReference type="ARBA" id="ARBA00022842"/>
    </source>
</evidence>
<dbReference type="InterPro" id="IPR017961">
    <property type="entry name" value="DNA_pol_Y-fam_little_finger"/>
</dbReference>
<comment type="catalytic activity">
    <reaction evidence="12 13">
        <text>DNA(n) + a 2'-deoxyribonucleoside 5'-triphosphate = DNA(n+1) + diphosphate</text>
        <dbReference type="Rhea" id="RHEA:22508"/>
        <dbReference type="Rhea" id="RHEA-COMP:17339"/>
        <dbReference type="Rhea" id="RHEA-COMP:17340"/>
        <dbReference type="ChEBI" id="CHEBI:33019"/>
        <dbReference type="ChEBI" id="CHEBI:61560"/>
        <dbReference type="ChEBI" id="CHEBI:173112"/>
        <dbReference type="EC" id="2.7.7.7"/>
    </reaction>
</comment>
<keyword evidence="10 13" id="KW-0234">DNA repair</keyword>
<accession>A0A917EP16</accession>
<keyword evidence="2 13" id="KW-0515">Mutator protein</keyword>
<evidence type="ECO:0000313" key="15">
    <source>
        <dbReference type="EMBL" id="GGE61638.1"/>
    </source>
</evidence>
<reference evidence="15" key="1">
    <citation type="journal article" date="2014" name="Int. J. Syst. Evol. Microbiol.">
        <title>Complete genome sequence of Corynebacterium casei LMG S-19264T (=DSM 44701T), isolated from a smear-ripened cheese.</title>
        <authorList>
            <consortium name="US DOE Joint Genome Institute (JGI-PGF)"/>
            <person name="Walter F."/>
            <person name="Albersmeier A."/>
            <person name="Kalinowski J."/>
            <person name="Ruckert C."/>
        </authorList>
    </citation>
    <scope>NUCLEOTIDE SEQUENCE</scope>
    <source>
        <strain evidence="15">CGMCC 1.15388</strain>
    </source>
</reference>
<dbReference type="Proteomes" id="UP000633136">
    <property type="component" value="Unassembled WGS sequence"/>
</dbReference>
<dbReference type="Gene3D" id="3.40.1170.60">
    <property type="match status" value="1"/>
</dbReference>
<evidence type="ECO:0000256" key="12">
    <source>
        <dbReference type="ARBA" id="ARBA00049244"/>
    </source>
</evidence>
<dbReference type="PANTHER" id="PTHR11076:SF33">
    <property type="entry name" value="DNA POLYMERASE KAPPA"/>
    <property type="match status" value="1"/>
</dbReference>
<sequence length="404" mass="44529">MASDPASPGGAGGSRVLAHADMDAYYVEVELLRRPELRGRKIIVAQDSGRSVVLSASYQARADGVRSAMPLSRARQLSPHALVLEPTMHRYREISAQIMAYFATITDRVEQLSVDEAFLDLTGARRRLGSPEQIGRMIRSDIREQFGLPVTVGIADRKFIAKIASTRAKPDGLLLVPPPRRVEFLHTLPVRALWGVGGKTAAALEGLGISTVEQLAHTPADSLRRRFGVHGEQLHRLAWGEDDREVETERAEKSIGAEETFAEDIAEEKVLREELLRLSHKVAGRLRASAMTAQGVALKLRYRDFETHTRSATLPHPTHSGLTLYSTAVSLLEKMGERPQPVRLIGVRAERLQHHVGALQLSFDRAETNWVDAENAVDAVARRFPGASVAPASLLSREPRPEIE</sequence>
<feature type="binding site" evidence="13">
    <location>
        <position position="21"/>
    </location>
    <ligand>
        <name>Mg(2+)</name>
        <dbReference type="ChEBI" id="CHEBI:18420"/>
    </ligand>
</feature>
<dbReference type="SUPFAM" id="SSF100879">
    <property type="entry name" value="Lesion bypass DNA polymerase (Y-family), little finger domain"/>
    <property type="match status" value="1"/>
</dbReference>
<feature type="active site" evidence="13">
    <location>
        <position position="116"/>
    </location>
</feature>
<dbReference type="GO" id="GO:0006281">
    <property type="term" value="P:DNA repair"/>
    <property type="evidence" value="ECO:0007669"/>
    <property type="project" value="UniProtKB-UniRule"/>
</dbReference>
<dbReference type="CDD" id="cd03586">
    <property type="entry name" value="PolY_Pol_IV_kappa"/>
    <property type="match status" value="1"/>
</dbReference>
<dbReference type="PROSITE" id="PS50173">
    <property type="entry name" value="UMUC"/>
    <property type="match status" value="1"/>
</dbReference>
<dbReference type="Gene3D" id="3.30.1490.100">
    <property type="entry name" value="DNA polymerase, Y-family, little finger domain"/>
    <property type="match status" value="1"/>
</dbReference>
<keyword evidence="13" id="KW-0963">Cytoplasm</keyword>
<keyword evidence="6 13" id="KW-0479">Metal-binding</keyword>
<keyword evidence="7 13" id="KW-0227">DNA damage</keyword>
<proteinExistence type="inferred from homology"/>
<keyword evidence="8 13" id="KW-0460">Magnesium</keyword>
<dbReference type="Gene3D" id="1.10.150.20">
    <property type="entry name" value="5' to 3' exonuclease, C-terminal subdomain"/>
    <property type="match status" value="1"/>
</dbReference>
<dbReference type="Pfam" id="PF11798">
    <property type="entry name" value="IMS_HHH"/>
    <property type="match status" value="1"/>
</dbReference>
<comment type="cofactor">
    <cofactor evidence="13">
        <name>Mg(2+)</name>
        <dbReference type="ChEBI" id="CHEBI:18420"/>
    </cofactor>
    <text evidence="13">Binds 2 magnesium ions per subunit.</text>
</comment>
<evidence type="ECO:0000313" key="16">
    <source>
        <dbReference type="Proteomes" id="UP000633136"/>
    </source>
</evidence>
<evidence type="ECO:0000259" key="14">
    <source>
        <dbReference type="PROSITE" id="PS50173"/>
    </source>
</evidence>
<dbReference type="InterPro" id="IPR022880">
    <property type="entry name" value="DNApol_IV"/>
</dbReference>
<gene>
    <name evidence="13 15" type="primary">dinB</name>
    <name evidence="15" type="ORF">GCM10011401_05710</name>
</gene>
<feature type="domain" description="UmuC" evidence="14">
    <location>
        <begin position="17"/>
        <end position="197"/>
    </location>
</feature>
<dbReference type="GO" id="GO:0003887">
    <property type="term" value="F:DNA-directed DNA polymerase activity"/>
    <property type="evidence" value="ECO:0007669"/>
    <property type="project" value="UniProtKB-UniRule"/>
</dbReference>
<keyword evidence="16" id="KW-1185">Reference proteome</keyword>
<reference evidence="15" key="2">
    <citation type="submission" date="2020-09" db="EMBL/GenBank/DDBJ databases">
        <authorList>
            <person name="Sun Q."/>
            <person name="Zhou Y."/>
        </authorList>
    </citation>
    <scope>NUCLEOTIDE SEQUENCE</scope>
    <source>
        <strain evidence="15">CGMCC 1.15388</strain>
    </source>
</reference>
<evidence type="ECO:0000256" key="6">
    <source>
        <dbReference type="ARBA" id="ARBA00022723"/>
    </source>
</evidence>
<comment type="similarity">
    <text evidence="1 13">Belongs to the DNA polymerase type-Y family.</text>
</comment>
<dbReference type="GO" id="GO:0006261">
    <property type="term" value="P:DNA-templated DNA replication"/>
    <property type="evidence" value="ECO:0007669"/>
    <property type="project" value="UniProtKB-UniRule"/>
</dbReference>
<evidence type="ECO:0000256" key="1">
    <source>
        <dbReference type="ARBA" id="ARBA00010945"/>
    </source>
</evidence>
<dbReference type="InterPro" id="IPR001126">
    <property type="entry name" value="UmuC"/>
</dbReference>
<keyword evidence="3 13" id="KW-0808">Transferase</keyword>
<comment type="function">
    <text evidence="11 13">Poorly processive, error-prone DNA polymerase involved in untargeted mutagenesis. Copies undamaged DNA at stalled replication forks, which arise in vivo from mismatched or misaligned primer ends. These misaligned primers can be extended by PolIV. Exhibits no 3'-5' exonuclease (proofreading) activity. May be involved in translesional synthesis, in conjunction with the beta clamp from PolIII.</text>
</comment>
<dbReference type="GO" id="GO:0042276">
    <property type="term" value="P:error-prone translesion synthesis"/>
    <property type="evidence" value="ECO:0007669"/>
    <property type="project" value="TreeGrafter"/>
</dbReference>
<dbReference type="SUPFAM" id="SSF56672">
    <property type="entry name" value="DNA/RNA polymerases"/>
    <property type="match status" value="1"/>
</dbReference>
<keyword evidence="9 13" id="KW-0239">DNA-directed DNA polymerase</keyword>
<dbReference type="InterPro" id="IPR043502">
    <property type="entry name" value="DNA/RNA_pol_sf"/>
</dbReference>
<protein>
    <recommendedName>
        <fullName evidence="13">DNA polymerase IV</fullName>
        <shortName evidence="13">Pol IV</shortName>
        <ecNumber evidence="13">2.7.7.7</ecNumber>
    </recommendedName>
</protein>
<dbReference type="RefSeq" id="WP_188682624.1">
    <property type="nucleotide sequence ID" value="NZ_BMIS01000002.1"/>
</dbReference>
<comment type="subcellular location">
    <subcellularLocation>
        <location evidence="13">Cytoplasm</location>
    </subcellularLocation>
</comment>
<dbReference type="Pfam" id="PF11799">
    <property type="entry name" value="IMS_C"/>
    <property type="match status" value="1"/>
</dbReference>
<keyword evidence="5 13" id="KW-0235">DNA replication</keyword>
<keyword evidence="4 13" id="KW-0548">Nucleotidyltransferase</keyword>
<dbReference type="GO" id="GO:0005829">
    <property type="term" value="C:cytosol"/>
    <property type="evidence" value="ECO:0007669"/>
    <property type="project" value="TreeGrafter"/>
</dbReference>
<dbReference type="InterPro" id="IPR050116">
    <property type="entry name" value="DNA_polymerase-Y"/>
</dbReference>
<dbReference type="GO" id="GO:0003684">
    <property type="term" value="F:damaged DNA binding"/>
    <property type="evidence" value="ECO:0007669"/>
    <property type="project" value="InterPro"/>
</dbReference>
<evidence type="ECO:0000256" key="5">
    <source>
        <dbReference type="ARBA" id="ARBA00022705"/>
    </source>
</evidence>
<evidence type="ECO:0000256" key="7">
    <source>
        <dbReference type="ARBA" id="ARBA00022763"/>
    </source>
</evidence>
<feature type="site" description="Substrate discrimination" evidence="13">
    <location>
        <position position="26"/>
    </location>
</feature>
<dbReference type="EC" id="2.7.7.7" evidence="13"/>
<evidence type="ECO:0000256" key="2">
    <source>
        <dbReference type="ARBA" id="ARBA00022457"/>
    </source>
</evidence>
<dbReference type="InterPro" id="IPR024728">
    <property type="entry name" value="PolY_HhH_motif"/>
</dbReference>